<keyword evidence="3" id="KW-1185">Reference proteome</keyword>
<dbReference type="Proteomes" id="UP000093080">
    <property type="component" value="Unassembled WGS sequence"/>
</dbReference>
<dbReference type="OrthoDB" id="9812921at2"/>
<comment type="caution">
    <text evidence="2">The sequence shown here is derived from an EMBL/GenBank/DDBJ whole genome shotgun (WGS) entry which is preliminary data.</text>
</comment>
<name>A0A1B9F415_9BACT</name>
<sequence>MKRTLFFTAFWFVFILVSNSFSQSSYSDSFDQKVTPWPKDFVVKRLVYEINRNDDVSFSRLNAYGNIVGFSINSCEKDPEGKCTYYSDVFYWIDGMRYMEPRKLTDSKTTNIFNDYPKVSKDGITWVFYENEVYPVVVNLKMYTFANGTFKNLTDFKEPSFLGVRYFLDGHMCLAENGPEVVVWDAYGLVLTDANYSFSSKAIGGHTYYGVTSFEYPYITISDDGMGGHYLINLQTGEDVKLGDSAIGKTIYRNGFVAMSYIGDFGKSTSIYVQKLATGETKTVINREYGISNWDFSEDGRFITFIRYDEGYLYDLASDKLYKIPTSSEGFERSIITYIKATRTALFWLEDDSVHQRLYHVSTRYFLPSQAGQASWLQDRFMNCAVFEPASGTLTIPLIEFNGQYITADLGLEGHDPVSFGVKFVQAIDGSAGATSTQNAATIRDGAQGFFVDIPCVTVDYEQGFRVSLFLMSYDPVRFSIFSIE</sequence>
<dbReference type="EMBL" id="MAGO01000010">
    <property type="protein sequence ID" value="OCC14689.1"/>
    <property type="molecule type" value="Genomic_DNA"/>
</dbReference>
<feature type="signal peptide" evidence="1">
    <location>
        <begin position="1"/>
        <end position="22"/>
    </location>
</feature>
<dbReference type="SUPFAM" id="SSF69304">
    <property type="entry name" value="Tricorn protease N-terminal domain"/>
    <property type="match status" value="1"/>
</dbReference>
<reference evidence="2 3" key="1">
    <citation type="submission" date="2016-06" db="EMBL/GenBank/DDBJ databases">
        <title>Respiratory ammonification of nitrate coupled to the oxidation of elemental sulfur in deep-sea autotrophic thermophilic bacteria.</title>
        <authorList>
            <person name="Slobodkina G.B."/>
            <person name="Mardanov A.V."/>
            <person name="Ravin N.V."/>
            <person name="Frolova A.A."/>
            <person name="Viryasiv M.B."/>
            <person name="Chernyh N.A."/>
            <person name="Bonch-Osmolovskaya E.A."/>
            <person name="Slobodkin A.I."/>
        </authorList>
    </citation>
    <scope>NUCLEOTIDE SEQUENCE [LARGE SCALE GENOMIC DNA]</scope>
    <source>
        <strain evidence="2 3">S69</strain>
    </source>
</reference>
<keyword evidence="1" id="KW-0732">Signal</keyword>
<evidence type="ECO:0008006" key="4">
    <source>
        <dbReference type="Google" id="ProtNLM"/>
    </source>
</evidence>
<evidence type="ECO:0000313" key="2">
    <source>
        <dbReference type="EMBL" id="OCC14689.1"/>
    </source>
</evidence>
<dbReference type="AlphaFoldDB" id="A0A1B9F415"/>
<dbReference type="STRING" id="1156395.DBT_2004"/>
<accession>A0A1B9F415</accession>
<organism evidence="2 3">
    <name type="scientific">Dissulfuribacter thermophilus</name>
    <dbReference type="NCBI Taxonomy" id="1156395"/>
    <lineage>
        <taxon>Bacteria</taxon>
        <taxon>Pseudomonadati</taxon>
        <taxon>Thermodesulfobacteriota</taxon>
        <taxon>Dissulfuribacteria</taxon>
        <taxon>Dissulfuribacterales</taxon>
        <taxon>Dissulfuribacteraceae</taxon>
        <taxon>Dissulfuribacter</taxon>
    </lineage>
</organism>
<dbReference type="RefSeq" id="WP_067619718.1">
    <property type="nucleotide sequence ID" value="NZ_MAGO01000010.1"/>
</dbReference>
<gene>
    <name evidence="2" type="ORF">DBT_2004</name>
</gene>
<proteinExistence type="predicted"/>
<feature type="chain" id="PRO_5008626172" description="TolB protein" evidence="1">
    <location>
        <begin position="23"/>
        <end position="485"/>
    </location>
</feature>
<evidence type="ECO:0000256" key="1">
    <source>
        <dbReference type="SAM" id="SignalP"/>
    </source>
</evidence>
<protein>
    <recommendedName>
        <fullName evidence="4">TolB protein</fullName>
    </recommendedName>
</protein>
<evidence type="ECO:0000313" key="3">
    <source>
        <dbReference type="Proteomes" id="UP000093080"/>
    </source>
</evidence>